<dbReference type="EMBL" id="BARV01030763">
    <property type="protein sequence ID" value="GAI44777.1"/>
    <property type="molecule type" value="Genomic_DNA"/>
</dbReference>
<dbReference type="Pfam" id="PF18998">
    <property type="entry name" value="Flg_new_2"/>
    <property type="match status" value="3"/>
</dbReference>
<reference evidence="3" key="1">
    <citation type="journal article" date="2014" name="Front. Microbiol.">
        <title>High frequency of phylogenetically diverse reductive dehalogenase-homologous genes in deep subseafloor sedimentary metagenomes.</title>
        <authorList>
            <person name="Kawai M."/>
            <person name="Futagami T."/>
            <person name="Toyoda A."/>
            <person name="Takaki Y."/>
            <person name="Nishi S."/>
            <person name="Hori S."/>
            <person name="Arai W."/>
            <person name="Tsubouchi T."/>
            <person name="Morono Y."/>
            <person name="Uchiyama I."/>
            <person name="Ito T."/>
            <person name="Fujiyama A."/>
            <person name="Inagaki F."/>
            <person name="Takami H."/>
        </authorList>
    </citation>
    <scope>NUCLEOTIDE SEQUENCE</scope>
    <source>
        <strain evidence="3">Expedition CK06-06</strain>
    </source>
</reference>
<feature type="non-terminal residue" evidence="3">
    <location>
        <position position="1"/>
    </location>
</feature>
<proteinExistence type="predicted"/>
<feature type="domain" description="Bacterial repeat" evidence="2">
    <location>
        <begin position="89"/>
        <end position="159"/>
    </location>
</feature>
<feature type="domain" description="Bacterial repeat" evidence="2">
    <location>
        <begin position="27"/>
        <end position="87"/>
    </location>
</feature>
<sequence length="254" mass="27646">DGDKTVTAHFTYVAEYTLTIIIDGECGWVIKSPDYPTYPHGTVVTLLAETISCFSFTHWSGDLSGSNNPEDITMDSDKTVTAHFTINFYTLDININGNGTVNKSPDLDEYHCGANVTLTAVPDPGWAFSYWSGDLTGSNNPTNIIMYGGDKTVTAHFTTGEYTLDINIDGNGYVIKDPDHATFPYDTTVELTAVPDPSWVFDHWSGDLTGGNNPETIFMDDNKTVTAHFSIAEPPEKPSIDGPTNGKAGTSYPY</sequence>
<comment type="caution">
    <text evidence="3">The sequence shown here is derived from an EMBL/GenBank/DDBJ whole genome shotgun (WGS) entry which is preliminary data.</text>
</comment>
<dbReference type="AlphaFoldDB" id="X1NL82"/>
<organism evidence="3">
    <name type="scientific">marine sediment metagenome</name>
    <dbReference type="NCBI Taxonomy" id="412755"/>
    <lineage>
        <taxon>unclassified sequences</taxon>
        <taxon>metagenomes</taxon>
        <taxon>ecological metagenomes</taxon>
    </lineage>
</organism>
<feature type="domain" description="Bacterial repeat" evidence="2">
    <location>
        <begin position="162"/>
        <end position="231"/>
    </location>
</feature>
<accession>X1NL82</accession>
<protein>
    <recommendedName>
        <fullName evidence="2">Bacterial repeat domain-containing protein</fullName>
    </recommendedName>
</protein>
<evidence type="ECO:0000313" key="3">
    <source>
        <dbReference type="EMBL" id="GAI44777.1"/>
    </source>
</evidence>
<evidence type="ECO:0000256" key="1">
    <source>
        <dbReference type="SAM" id="MobiDB-lite"/>
    </source>
</evidence>
<gene>
    <name evidence="3" type="ORF">S06H3_48805</name>
</gene>
<dbReference type="InterPro" id="IPR044060">
    <property type="entry name" value="Bacterial_rp_domain"/>
</dbReference>
<feature type="region of interest" description="Disordered" evidence="1">
    <location>
        <begin position="232"/>
        <end position="254"/>
    </location>
</feature>
<name>X1NL82_9ZZZZ</name>
<feature type="non-terminal residue" evidence="3">
    <location>
        <position position="254"/>
    </location>
</feature>
<evidence type="ECO:0000259" key="2">
    <source>
        <dbReference type="Pfam" id="PF18998"/>
    </source>
</evidence>